<dbReference type="EMBL" id="JBANRG010000020">
    <property type="protein sequence ID" value="KAK7456982.1"/>
    <property type="molecule type" value="Genomic_DNA"/>
</dbReference>
<organism evidence="2 3">
    <name type="scientific">Marasmiellus scandens</name>
    <dbReference type="NCBI Taxonomy" id="2682957"/>
    <lineage>
        <taxon>Eukaryota</taxon>
        <taxon>Fungi</taxon>
        <taxon>Dikarya</taxon>
        <taxon>Basidiomycota</taxon>
        <taxon>Agaricomycotina</taxon>
        <taxon>Agaricomycetes</taxon>
        <taxon>Agaricomycetidae</taxon>
        <taxon>Agaricales</taxon>
        <taxon>Marasmiineae</taxon>
        <taxon>Omphalotaceae</taxon>
        <taxon>Marasmiellus</taxon>
    </lineage>
</organism>
<evidence type="ECO:0000313" key="2">
    <source>
        <dbReference type="EMBL" id="KAK7456982.1"/>
    </source>
</evidence>
<name>A0ABR1JEL6_9AGAR</name>
<evidence type="ECO:0000256" key="1">
    <source>
        <dbReference type="SAM" id="MobiDB-lite"/>
    </source>
</evidence>
<feature type="region of interest" description="Disordered" evidence="1">
    <location>
        <begin position="357"/>
        <end position="431"/>
    </location>
</feature>
<proteinExistence type="predicted"/>
<accession>A0ABR1JEL6</accession>
<feature type="region of interest" description="Disordered" evidence="1">
    <location>
        <begin position="928"/>
        <end position="958"/>
    </location>
</feature>
<feature type="compositionally biased region" description="Polar residues" evidence="1">
    <location>
        <begin position="406"/>
        <end position="421"/>
    </location>
</feature>
<gene>
    <name evidence="2" type="ORF">VKT23_010285</name>
</gene>
<protein>
    <submittedName>
        <fullName evidence="2">Uncharacterized protein</fullName>
    </submittedName>
</protein>
<dbReference type="Proteomes" id="UP001498398">
    <property type="component" value="Unassembled WGS sequence"/>
</dbReference>
<reference evidence="2 3" key="1">
    <citation type="submission" date="2024-01" db="EMBL/GenBank/DDBJ databases">
        <title>A draft genome for the cacao thread blight pathogen Marasmiellus scandens.</title>
        <authorList>
            <person name="Baruah I.K."/>
            <person name="Leung J."/>
            <person name="Bukari Y."/>
            <person name="Amoako-Attah I."/>
            <person name="Meinhardt L.W."/>
            <person name="Bailey B.A."/>
            <person name="Cohen S.P."/>
        </authorList>
    </citation>
    <scope>NUCLEOTIDE SEQUENCE [LARGE SCALE GENOMIC DNA]</scope>
    <source>
        <strain evidence="2 3">GH-19</strain>
    </source>
</reference>
<feature type="region of interest" description="Disordered" evidence="1">
    <location>
        <begin position="533"/>
        <end position="599"/>
    </location>
</feature>
<feature type="compositionally biased region" description="Polar residues" evidence="1">
    <location>
        <begin position="506"/>
        <end position="518"/>
    </location>
</feature>
<feature type="region of interest" description="Disordered" evidence="1">
    <location>
        <begin position="493"/>
        <end position="519"/>
    </location>
</feature>
<feature type="compositionally biased region" description="Basic residues" evidence="1">
    <location>
        <begin position="941"/>
        <end position="950"/>
    </location>
</feature>
<feature type="compositionally biased region" description="Basic and acidic residues" evidence="1">
    <location>
        <begin position="493"/>
        <end position="504"/>
    </location>
</feature>
<evidence type="ECO:0000313" key="3">
    <source>
        <dbReference type="Proteomes" id="UP001498398"/>
    </source>
</evidence>
<feature type="compositionally biased region" description="Acidic residues" evidence="1">
    <location>
        <begin position="545"/>
        <end position="554"/>
    </location>
</feature>
<feature type="compositionally biased region" description="Basic and acidic residues" evidence="1">
    <location>
        <begin position="386"/>
        <end position="404"/>
    </location>
</feature>
<sequence length="995" mass="110080">MPPRYFQRARVATSIPNPNPNVTLLRTGSLGNATTSIRTNPDSNLNLHLLDRPPVSSASGTLSTTNNTHTLEPTEGGWTDYIAYTSNTPRGPYGIGTAADFARHWNDDSERFRECLPENRTSRNEKSGKYESDEGTLAVKMRWGRRVPAPGVDREMLTDAEAQYDTQNRFDMDMDMWVDFDRAEPTECRSSPAPSVWNDGDVGGGFGVEDEDALMNQILRASPEVVQEDTGIDDGDDVFGDTFYHSPAQTRTDIDDNEDVANLELGYSQEAEETNPNLDDIADTNDFLPDNDSANKREHKTHTHTRPIIGEAGKRMIKFHLTGDVNGGLNQFQQSDVDDQFDGIEVSVETVFEPIAPQAPSPVSPAWSNPSLEYMSTPGDLSPIHPELEPEHLESGGMQQHDENTDTGITANANNGDNSWTAGWADVGTTENDVWGGDTGLTASWGDPVFPSQNTENHAPHPAVGVGPAMDTAANVDQEDWPGWDEFQTEVRDDDGHDISDHDSLFSGSDIFSPSESVSDWPGWDEQYQLCGAGADDESHRPPEEVEGQVEVDAEAGSGLDKDDRNENVDGDGDGNEIRDTPHAQGETEAGNDNHSVRDQDVSMPVHADVGHGHDASPASGLDVSVSVVTSPGVDASQSPMQAQTPVDMDMDVHENENDGTEVTSTETDVHTIGGTIPAALTPQVQVEAEQDDDVATSIPMDFEQRKQVFKKAIELSIEAIVTKHDTHELLRTFVPSATTGAAAERITCWTNPVLDSFGLSLRLCPRIQNSFDAAYERAQMFQRLEKRYREVVHELEELEVPRSVSGGLDLVKVKDGLWSWLEEVESWVETLREVKNQGRSTKNETTSTSWTTEDMEVWTRMNERIWEIDGKLRVVCEKNRVQVVGYDVRKRISEQEERIEKLREKRVVRRQVLHKASTILVKLSGTDESAAPKPHGNSRLCKKGAKTKNRASQGTDRDDCFDKQHGVSLCKADIFARFRASDEKTREKLFGYTS</sequence>
<comment type="caution">
    <text evidence="2">The sequence shown here is derived from an EMBL/GenBank/DDBJ whole genome shotgun (WGS) entry which is preliminary data.</text>
</comment>
<keyword evidence="3" id="KW-1185">Reference proteome</keyword>